<dbReference type="EMBL" id="BJZV01000023">
    <property type="protein sequence ID" value="GEP11814.1"/>
    <property type="molecule type" value="Genomic_DNA"/>
</dbReference>
<gene>
    <name evidence="1" type="ORF">MGN01_36590</name>
</gene>
<protein>
    <recommendedName>
        <fullName evidence="3">DUF2190 family protein</fullName>
    </recommendedName>
</protein>
<sequence>MKNRIQKGDTVTLIAPYDVASGGGLLVGSVFGVANFAALSGAPVEADVVGVFDLAKADAQAWAQGAKIYWDNTAKVCTTVNTSNTLIGAAMLAVANTAGLTVGRVRLNGVVS</sequence>
<accession>A0A512JPC8</accession>
<dbReference type="Pfam" id="PF09956">
    <property type="entry name" value="Phage_cement_2"/>
    <property type="match status" value="1"/>
</dbReference>
<dbReference type="AlphaFoldDB" id="A0A512JPC8"/>
<dbReference type="OrthoDB" id="5365964at2"/>
<comment type="caution">
    <text evidence="1">The sequence shown here is derived from an EMBL/GenBank/DDBJ whole genome shotgun (WGS) entry which is preliminary data.</text>
</comment>
<name>A0A512JPC8_9HYPH</name>
<evidence type="ECO:0000313" key="2">
    <source>
        <dbReference type="Proteomes" id="UP000321750"/>
    </source>
</evidence>
<dbReference type="RefSeq" id="WP_147048225.1">
    <property type="nucleotide sequence ID" value="NZ_BJZV01000023.1"/>
</dbReference>
<evidence type="ECO:0000313" key="1">
    <source>
        <dbReference type="EMBL" id="GEP11814.1"/>
    </source>
</evidence>
<reference evidence="1 2" key="1">
    <citation type="submission" date="2019-07" db="EMBL/GenBank/DDBJ databases">
        <title>Whole genome shotgun sequence of Methylobacterium gnaphalii NBRC 107716.</title>
        <authorList>
            <person name="Hosoyama A."/>
            <person name="Uohara A."/>
            <person name="Ohji S."/>
            <person name="Ichikawa N."/>
        </authorList>
    </citation>
    <scope>NUCLEOTIDE SEQUENCE [LARGE SCALE GENOMIC DNA]</scope>
    <source>
        <strain evidence="1 2">NBRC 107716</strain>
    </source>
</reference>
<organism evidence="1 2">
    <name type="scientific">Methylobacterium gnaphalii</name>
    <dbReference type="NCBI Taxonomy" id="1010610"/>
    <lineage>
        <taxon>Bacteria</taxon>
        <taxon>Pseudomonadati</taxon>
        <taxon>Pseudomonadota</taxon>
        <taxon>Alphaproteobacteria</taxon>
        <taxon>Hyphomicrobiales</taxon>
        <taxon>Methylobacteriaceae</taxon>
        <taxon>Methylobacterium</taxon>
    </lineage>
</organism>
<dbReference type="InterPro" id="IPR011231">
    <property type="entry name" value="Phage_VT1-Sakai_H0018"/>
</dbReference>
<keyword evidence="2" id="KW-1185">Reference proteome</keyword>
<evidence type="ECO:0008006" key="3">
    <source>
        <dbReference type="Google" id="ProtNLM"/>
    </source>
</evidence>
<dbReference type="Proteomes" id="UP000321750">
    <property type="component" value="Unassembled WGS sequence"/>
</dbReference>
<proteinExistence type="predicted"/>